<dbReference type="AlphaFoldDB" id="A0A453H1H5"/>
<accession>A0A453H1H5</accession>
<organism evidence="1 2">
    <name type="scientific">Aegilops tauschii subsp. strangulata</name>
    <name type="common">Goatgrass</name>
    <dbReference type="NCBI Taxonomy" id="200361"/>
    <lineage>
        <taxon>Eukaryota</taxon>
        <taxon>Viridiplantae</taxon>
        <taxon>Streptophyta</taxon>
        <taxon>Embryophyta</taxon>
        <taxon>Tracheophyta</taxon>
        <taxon>Spermatophyta</taxon>
        <taxon>Magnoliopsida</taxon>
        <taxon>Liliopsida</taxon>
        <taxon>Poales</taxon>
        <taxon>Poaceae</taxon>
        <taxon>BOP clade</taxon>
        <taxon>Pooideae</taxon>
        <taxon>Triticodae</taxon>
        <taxon>Triticeae</taxon>
        <taxon>Triticinae</taxon>
        <taxon>Aegilops</taxon>
    </lineage>
</organism>
<evidence type="ECO:0000313" key="2">
    <source>
        <dbReference type="Proteomes" id="UP000015105"/>
    </source>
</evidence>
<dbReference type="InterPro" id="IPR038103">
    <property type="entry name" value="CDC73_C_sf"/>
</dbReference>
<reference evidence="2" key="2">
    <citation type="journal article" date="2017" name="Nat. Plants">
        <title>The Aegilops tauschii genome reveals multiple impacts of transposons.</title>
        <authorList>
            <person name="Zhao G."/>
            <person name="Zou C."/>
            <person name="Li K."/>
            <person name="Wang K."/>
            <person name="Li T."/>
            <person name="Gao L."/>
            <person name="Zhang X."/>
            <person name="Wang H."/>
            <person name="Yang Z."/>
            <person name="Liu X."/>
            <person name="Jiang W."/>
            <person name="Mao L."/>
            <person name="Kong X."/>
            <person name="Jiao Y."/>
            <person name="Jia J."/>
        </authorList>
    </citation>
    <scope>NUCLEOTIDE SEQUENCE [LARGE SCALE GENOMIC DNA]</scope>
    <source>
        <strain evidence="2">cv. AL8/78</strain>
    </source>
</reference>
<dbReference type="Gramene" id="AET4Gv20028200.5">
    <property type="protein sequence ID" value="AET4Gv20028200.5"/>
    <property type="gene ID" value="AET4Gv20028200"/>
</dbReference>
<reference evidence="1" key="3">
    <citation type="journal article" date="2017" name="Nature">
        <title>Genome sequence of the progenitor of the wheat D genome Aegilops tauschii.</title>
        <authorList>
            <person name="Luo M.C."/>
            <person name="Gu Y.Q."/>
            <person name="Puiu D."/>
            <person name="Wang H."/>
            <person name="Twardziok S.O."/>
            <person name="Deal K.R."/>
            <person name="Huo N."/>
            <person name="Zhu T."/>
            <person name="Wang L."/>
            <person name="Wang Y."/>
            <person name="McGuire P.E."/>
            <person name="Liu S."/>
            <person name="Long H."/>
            <person name="Ramasamy R.K."/>
            <person name="Rodriguez J.C."/>
            <person name="Van S.L."/>
            <person name="Yuan L."/>
            <person name="Wang Z."/>
            <person name="Xia Z."/>
            <person name="Xiao L."/>
            <person name="Anderson O.D."/>
            <person name="Ouyang S."/>
            <person name="Liang Y."/>
            <person name="Zimin A.V."/>
            <person name="Pertea G."/>
            <person name="Qi P."/>
            <person name="Bennetzen J.L."/>
            <person name="Dai X."/>
            <person name="Dawson M.W."/>
            <person name="Muller H.G."/>
            <person name="Kugler K."/>
            <person name="Rivarola-Duarte L."/>
            <person name="Spannagl M."/>
            <person name="Mayer K.F.X."/>
            <person name="Lu F.H."/>
            <person name="Bevan M.W."/>
            <person name="Leroy P."/>
            <person name="Li P."/>
            <person name="You F.M."/>
            <person name="Sun Q."/>
            <person name="Liu Z."/>
            <person name="Lyons E."/>
            <person name="Wicker T."/>
            <person name="Salzberg S.L."/>
            <person name="Devos K.M."/>
            <person name="Dvorak J."/>
        </authorList>
    </citation>
    <scope>NUCLEOTIDE SEQUENCE [LARGE SCALE GENOMIC DNA]</scope>
    <source>
        <strain evidence="1">cv. AL8/78</strain>
    </source>
</reference>
<sequence length="31" mass="3752">MVQISKNKRHQDRPAALEVWDRLDEFVRARS</sequence>
<reference evidence="2" key="1">
    <citation type="journal article" date="2014" name="Science">
        <title>Ancient hybridizations among the ancestral genomes of bread wheat.</title>
        <authorList>
            <consortium name="International Wheat Genome Sequencing Consortium,"/>
            <person name="Marcussen T."/>
            <person name="Sandve S.R."/>
            <person name="Heier L."/>
            <person name="Spannagl M."/>
            <person name="Pfeifer M."/>
            <person name="Jakobsen K.S."/>
            <person name="Wulff B.B."/>
            <person name="Steuernagel B."/>
            <person name="Mayer K.F."/>
            <person name="Olsen O.A."/>
        </authorList>
    </citation>
    <scope>NUCLEOTIDE SEQUENCE [LARGE SCALE GENOMIC DNA]</scope>
    <source>
        <strain evidence="2">cv. AL8/78</strain>
    </source>
</reference>
<dbReference type="Proteomes" id="UP000015105">
    <property type="component" value="Chromosome 4D"/>
</dbReference>
<dbReference type="EnsemblPlants" id="AET4Gv20028200.5">
    <property type="protein sequence ID" value="AET4Gv20028200.5"/>
    <property type="gene ID" value="AET4Gv20028200"/>
</dbReference>
<protein>
    <submittedName>
        <fullName evidence="1">Uncharacterized protein</fullName>
    </submittedName>
</protein>
<keyword evidence="2" id="KW-1185">Reference proteome</keyword>
<dbReference type="Gene3D" id="3.40.50.11990">
    <property type="entry name" value="RNA polymerase II accessory factor, Cdc73 C-terminal domain"/>
    <property type="match status" value="1"/>
</dbReference>
<reference evidence="1" key="5">
    <citation type="journal article" date="2021" name="G3 (Bethesda)">
        <title>Aegilops tauschii genome assembly Aet v5.0 features greater sequence contiguity and improved annotation.</title>
        <authorList>
            <person name="Wang L."/>
            <person name="Zhu T."/>
            <person name="Rodriguez J.C."/>
            <person name="Deal K.R."/>
            <person name="Dubcovsky J."/>
            <person name="McGuire P.E."/>
            <person name="Lux T."/>
            <person name="Spannagl M."/>
            <person name="Mayer K.F.X."/>
            <person name="Baldrich P."/>
            <person name="Meyers B.C."/>
            <person name="Huo N."/>
            <person name="Gu Y.Q."/>
            <person name="Zhou H."/>
            <person name="Devos K.M."/>
            <person name="Bennetzen J.L."/>
            <person name="Unver T."/>
            <person name="Budak H."/>
            <person name="Gulick P.J."/>
            <person name="Galiba G."/>
            <person name="Kalapos B."/>
            <person name="Nelson D.R."/>
            <person name="Li P."/>
            <person name="You F.M."/>
            <person name="Luo M.C."/>
            <person name="Dvorak J."/>
        </authorList>
    </citation>
    <scope>NUCLEOTIDE SEQUENCE [LARGE SCALE GENOMIC DNA]</scope>
    <source>
        <strain evidence="1">cv. AL8/78</strain>
    </source>
</reference>
<proteinExistence type="predicted"/>
<evidence type="ECO:0000313" key="1">
    <source>
        <dbReference type="EnsemblPlants" id="AET4Gv20028200.5"/>
    </source>
</evidence>
<reference evidence="1" key="4">
    <citation type="submission" date="2019-03" db="UniProtKB">
        <authorList>
            <consortium name="EnsemblPlants"/>
        </authorList>
    </citation>
    <scope>IDENTIFICATION</scope>
</reference>
<name>A0A453H1H5_AEGTS</name>